<proteinExistence type="inferred from homology"/>
<reference evidence="19" key="1">
    <citation type="submission" date="2017-01" db="EMBL/GenBank/DDBJ databases">
        <authorList>
            <person name="Varghese N."/>
            <person name="Submissions S."/>
        </authorList>
    </citation>
    <scope>NUCLEOTIDE SEQUENCE [LARGE SCALE GENOMIC DNA]</scope>
    <source>
        <strain evidence="19">ATCC 51758</strain>
    </source>
</reference>
<dbReference type="SMART" id="SM00228">
    <property type="entry name" value="PDZ"/>
    <property type="match status" value="2"/>
</dbReference>
<evidence type="ECO:0000256" key="9">
    <source>
        <dbReference type="ARBA" id="ARBA00022764"/>
    </source>
</evidence>
<organism evidence="18 19">
    <name type="scientific">Aromatoleum tolulyticum</name>
    <dbReference type="NCBI Taxonomy" id="34027"/>
    <lineage>
        <taxon>Bacteria</taxon>
        <taxon>Pseudomonadati</taxon>
        <taxon>Pseudomonadota</taxon>
        <taxon>Betaproteobacteria</taxon>
        <taxon>Rhodocyclales</taxon>
        <taxon>Rhodocyclaceae</taxon>
        <taxon>Aromatoleum</taxon>
    </lineage>
</organism>
<evidence type="ECO:0000256" key="8">
    <source>
        <dbReference type="ARBA" id="ARBA00022737"/>
    </source>
</evidence>
<dbReference type="PRINTS" id="PR00834">
    <property type="entry name" value="PROTEASES2C"/>
</dbReference>
<evidence type="ECO:0000256" key="15">
    <source>
        <dbReference type="PIRSR" id="PIRSR611782-2"/>
    </source>
</evidence>
<dbReference type="InterPro" id="IPR011782">
    <property type="entry name" value="Pept_S1C_Do"/>
</dbReference>
<dbReference type="NCBIfam" id="TIGR02037">
    <property type="entry name" value="degP_htrA_DO"/>
    <property type="match status" value="1"/>
</dbReference>
<keyword evidence="7 16" id="KW-0732">Signal</keyword>
<dbReference type="Pfam" id="PF13180">
    <property type="entry name" value="PDZ_2"/>
    <property type="match status" value="1"/>
</dbReference>
<evidence type="ECO:0000256" key="5">
    <source>
        <dbReference type="ARBA" id="ARBA00013958"/>
    </source>
</evidence>
<feature type="binding site" evidence="15">
    <location>
        <begin position="222"/>
        <end position="224"/>
    </location>
    <ligand>
        <name>substrate</name>
    </ligand>
</feature>
<comment type="subcellular location">
    <subcellularLocation>
        <location evidence="2">Periplasm</location>
    </subcellularLocation>
</comment>
<evidence type="ECO:0000256" key="11">
    <source>
        <dbReference type="ARBA" id="ARBA00022825"/>
    </source>
</evidence>
<dbReference type="AlphaFoldDB" id="A0A1N7BJR1"/>
<evidence type="ECO:0000256" key="10">
    <source>
        <dbReference type="ARBA" id="ARBA00022801"/>
    </source>
</evidence>
<dbReference type="PROSITE" id="PS50106">
    <property type="entry name" value="PDZ"/>
    <property type="match status" value="1"/>
</dbReference>
<dbReference type="GO" id="GO:0006508">
    <property type="term" value="P:proteolysis"/>
    <property type="evidence" value="ECO:0007669"/>
    <property type="project" value="UniProtKB-KW"/>
</dbReference>
<comment type="similarity">
    <text evidence="3">Belongs to the peptidase S1C family.</text>
</comment>
<keyword evidence="10" id="KW-0378">Hydrolase</keyword>
<dbReference type="InterPro" id="IPR001940">
    <property type="entry name" value="Peptidase_S1C"/>
</dbReference>
<dbReference type="Gene3D" id="2.40.10.120">
    <property type="match status" value="1"/>
</dbReference>
<dbReference type="InterPro" id="IPR001478">
    <property type="entry name" value="PDZ"/>
</dbReference>
<dbReference type="PANTHER" id="PTHR22939">
    <property type="entry name" value="SERINE PROTEASE FAMILY S1C HTRA-RELATED"/>
    <property type="match status" value="1"/>
</dbReference>
<feature type="chain" id="PRO_5039312009" description="Probable periplasmic serine endoprotease DegP-like" evidence="16">
    <location>
        <begin position="35"/>
        <end position="483"/>
    </location>
</feature>
<feature type="binding site" evidence="15">
    <location>
        <position position="121"/>
    </location>
    <ligand>
        <name>substrate</name>
    </ligand>
</feature>
<evidence type="ECO:0000313" key="18">
    <source>
        <dbReference type="EMBL" id="SIR51476.1"/>
    </source>
</evidence>
<dbReference type="Proteomes" id="UP000186819">
    <property type="component" value="Unassembled WGS sequence"/>
</dbReference>
<evidence type="ECO:0000259" key="17">
    <source>
        <dbReference type="PROSITE" id="PS50106"/>
    </source>
</evidence>
<keyword evidence="9" id="KW-0574">Periplasm</keyword>
<evidence type="ECO:0000256" key="1">
    <source>
        <dbReference type="ARBA" id="ARBA00001772"/>
    </source>
</evidence>
<dbReference type="FunFam" id="2.40.10.120:FF:000007">
    <property type="entry name" value="Periplasmic serine endoprotease DegP-like"/>
    <property type="match status" value="1"/>
</dbReference>
<evidence type="ECO:0000256" key="6">
    <source>
        <dbReference type="ARBA" id="ARBA00022670"/>
    </source>
</evidence>
<dbReference type="Pfam" id="PF13365">
    <property type="entry name" value="Trypsin_2"/>
    <property type="match status" value="1"/>
</dbReference>
<evidence type="ECO:0000256" key="4">
    <source>
        <dbReference type="ARBA" id="ARBA00013035"/>
    </source>
</evidence>
<sequence length="483" mass="50661">MWCGGGAAGMNVGRLLRALVFALSCVFAASAACAAGSLIALPDFTQLVQRHGAAVVNISAAQAGKGAGPGFPGLAPDDPMFDFFRRFIPRKPEHPRIDPDNKSLGSGFIVSADGYILTNAHVIEGAEEIIVRLVDKREFRARVVGADARSDVALIKIDATDLPRLAIGDPDKLQVGEWVVAIGSPFGFDHSVTAGIVSAKGRSLPDENFVPFIQTDVAINPGNSGGPLFNLKGEVVGINSQIYSQTGGFMGLSFAIPINLAMEIQGQLKSSGRVQRGRIGVAIQEVTRALAETFALPRAEGALVSAVEPGGPAAKAGIEQGDVIVRFAGKAVEESSDLPRIVSTSRPGSQVNLALYRAGALREINIVVGEWTDEGGSRARRSERVQPAPNKLGLVLALPTPAQKRERNVEHGLVIERVQGAAARADLQVGDIVLAIVSGGRQIALKSVDGFARQAAEVKDGQLVTLLVHRGSGTSYVTLRAGD</sequence>
<dbReference type="OrthoDB" id="9758917at2"/>
<dbReference type="STRING" id="34027.SAMN05421829_11821"/>
<evidence type="ECO:0000256" key="14">
    <source>
        <dbReference type="PIRSR" id="PIRSR611782-1"/>
    </source>
</evidence>
<feature type="signal peptide" evidence="16">
    <location>
        <begin position="1"/>
        <end position="34"/>
    </location>
</feature>
<name>A0A1N7BJR1_9RHOO</name>
<dbReference type="Gene3D" id="2.30.42.10">
    <property type="match status" value="2"/>
</dbReference>
<feature type="active site" description="Charge relay system" evidence="14">
    <location>
        <position position="151"/>
    </location>
</feature>
<evidence type="ECO:0000256" key="13">
    <source>
        <dbReference type="ARBA" id="ARBA00032850"/>
    </source>
</evidence>
<keyword evidence="6 18" id="KW-0645">Protease</keyword>
<dbReference type="GO" id="GO:0004252">
    <property type="term" value="F:serine-type endopeptidase activity"/>
    <property type="evidence" value="ECO:0007669"/>
    <property type="project" value="InterPro"/>
</dbReference>
<dbReference type="EMBL" id="FTMD01000018">
    <property type="protein sequence ID" value="SIR51476.1"/>
    <property type="molecule type" value="Genomic_DNA"/>
</dbReference>
<evidence type="ECO:0000256" key="16">
    <source>
        <dbReference type="SAM" id="SignalP"/>
    </source>
</evidence>
<gene>
    <name evidence="18" type="ORF">SAMN05421829_11821</name>
</gene>
<dbReference type="GO" id="GO:0042597">
    <property type="term" value="C:periplasmic space"/>
    <property type="evidence" value="ECO:0007669"/>
    <property type="project" value="UniProtKB-SubCell"/>
</dbReference>
<evidence type="ECO:0000313" key="19">
    <source>
        <dbReference type="Proteomes" id="UP000186819"/>
    </source>
</evidence>
<feature type="active site" description="Charge relay system" evidence="14">
    <location>
        <position position="121"/>
    </location>
</feature>
<evidence type="ECO:0000256" key="2">
    <source>
        <dbReference type="ARBA" id="ARBA00004418"/>
    </source>
</evidence>
<feature type="active site" description="Charge relay system" evidence="14">
    <location>
        <position position="224"/>
    </location>
</feature>
<dbReference type="SUPFAM" id="SSF50156">
    <property type="entry name" value="PDZ domain-like"/>
    <property type="match status" value="2"/>
</dbReference>
<feature type="domain" description="PDZ" evidence="17">
    <location>
        <begin position="263"/>
        <end position="359"/>
    </location>
</feature>
<dbReference type="CDD" id="cd10839">
    <property type="entry name" value="cpPDZ1_DegP-like"/>
    <property type="match status" value="1"/>
</dbReference>
<dbReference type="EC" id="3.4.21.107" evidence="4"/>
<feature type="binding site" evidence="15">
    <location>
        <position position="151"/>
    </location>
    <ligand>
        <name>substrate</name>
    </ligand>
</feature>
<accession>A0A1N7BJR1</accession>
<evidence type="ECO:0000256" key="7">
    <source>
        <dbReference type="ARBA" id="ARBA00022729"/>
    </source>
</evidence>
<comment type="catalytic activity">
    <reaction evidence="1">
        <text>Acts on substrates that are at least partially unfolded. The cleavage site P1 residue is normally between a pair of hydrophobic residues, such as Val-|-Val.</text>
        <dbReference type="EC" id="3.4.21.107"/>
    </reaction>
</comment>
<keyword evidence="8" id="KW-0677">Repeat</keyword>
<keyword evidence="11" id="KW-0720">Serine protease</keyword>
<dbReference type="SUPFAM" id="SSF50494">
    <property type="entry name" value="Trypsin-like serine proteases"/>
    <property type="match status" value="1"/>
</dbReference>
<evidence type="ECO:0000256" key="12">
    <source>
        <dbReference type="ARBA" id="ARBA00023016"/>
    </source>
</evidence>
<evidence type="ECO:0000256" key="3">
    <source>
        <dbReference type="ARBA" id="ARBA00010541"/>
    </source>
</evidence>
<dbReference type="InterPro" id="IPR036034">
    <property type="entry name" value="PDZ_sf"/>
</dbReference>
<keyword evidence="19" id="KW-1185">Reference proteome</keyword>
<keyword evidence="12" id="KW-0346">Stress response</keyword>
<dbReference type="PANTHER" id="PTHR22939:SF130">
    <property type="entry name" value="PERIPLASMIC SERINE ENDOPROTEASE DEGP-LIKE-RELATED"/>
    <property type="match status" value="1"/>
</dbReference>
<dbReference type="InterPro" id="IPR009003">
    <property type="entry name" value="Peptidase_S1_PA"/>
</dbReference>
<protein>
    <recommendedName>
        <fullName evidence="5">Probable periplasmic serine endoprotease DegP-like</fullName>
        <ecNumber evidence="4">3.4.21.107</ecNumber>
    </recommendedName>
    <alternativeName>
        <fullName evidence="13">Protease Do</fullName>
    </alternativeName>
</protein>